<proteinExistence type="predicted"/>
<comment type="caution">
    <text evidence="1">The sequence shown here is derived from an EMBL/GenBank/DDBJ whole genome shotgun (WGS) entry which is preliminary data.</text>
</comment>
<dbReference type="VEuPathDB" id="FungiDB:PSHT_04375"/>
<name>A0A2S4WDC2_9BASI</name>
<reference evidence="2" key="3">
    <citation type="journal article" date="2018" name="Mol. Plant Microbe Interact.">
        <title>Genome sequence resources for the wheat stripe rust pathogen (Puccinia striiformis f. sp. tritici) and the barley stripe rust pathogen (Puccinia striiformis f. sp. hordei).</title>
        <authorList>
            <person name="Xia C."/>
            <person name="Wang M."/>
            <person name="Yin C."/>
            <person name="Cornejo O.E."/>
            <person name="Hulbert S.H."/>
            <person name="Chen X."/>
        </authorList>
    </citation>
    <scope>NUCLEOTIDE SEQUENCE [LARGE SCALE GENOMIC DNA]</scope>
    <source>
        <strain evidence="2">93TX-2</strain>
    </source>
</reference>
<sequence>MLKSKIVFHQLAVSHFGCSFTLALYPQAGEFLERQSVTPTSAFRLSPCEVQRECCHEWLASRDPFRSESQHSQHSDDIARHIDQFLQQSPLDISLSGDMTEQTPERPQINGQLSGAHQFTEALPVNEVINIQQRCEIPSCEYHYDPSKAGDQVKQGRKTRLGNGKFQDTPKDDEMQFDDNFIEKLGRFSFKSIQPDTLNVFTTKFGTRMDNLLDKWRRCRTKNDKQFGDLPIVETNGQTRVINASTGKYIGNRDLLKRIKKLITWLIFTNTAILRRFTPDTNLESEMNSHQELIDWLIKLTFEPESGVPVMGIIMLEHFTASEQVLQRSQVYMAQILSGGIFDRLTISMASSLISIWYKDFNPTVSSLFVKGSEQETRDYLMDAVILDAIKQSKIRLRKELVDFESKDRVDFKELRLIEIKRFPKKVIPQRNWQDMSLFSLKETKILEKIEGIQSLMNKATNKVPLKFQGIPVQLLSPLISPQTKLIRIANKFHQKIPSTKIVERVKGLFNYALLCHAILVGHFSKGEFSFIGREKSELNFHHQEFLAWLEDQFFQPDNGSLPIFGQVGLDMNEELTDSILTSSRFGEVQILLIDYLSDVAAHEKLPQICTALLEYWYRKHNQFEWLNFFLDHNPFDEELMLGLMKANIDLFQDFQMKGFKRYSNPSWDKRMAKRTKLK</sequence>
<gene>
    <name evidence="1" type="ORF">PSHT_04375</name>
</gene>
<dbReference type="AlphaFoldDB" id="A0A2S4WDC2"/>
<reference evidence="1 2" key="1">
    <citation type="submission" date="2017-12" db="EMBL/GenBank/DDBJ databases">
        <title>Gene loss provides genomic basis for host adaptation in cereal stripe rust fungi.</title>
        <authorList>
            <person name="Xia C."/>
        </authorList>
    </citation>
    <scope>NUCLEOTIDE SEQUENCE [LARGE SCALE GENOMIC DNA]</scope>
    <source>
        <strain evidence="1 2">93TX-2</strain>
    </source>
</reference>
<organism evidence="1 2">
    <name type="scientific">Puccinia striiformis</name>
    <dbReference type="NCBI Taxonomy" id="27350"/>
    <lineage>
        <taxon>Eukaryota</taxon>
        <taxon>Fungi</taxon>
        <taxon>Dikarya</taxon>
        <taxon>Basidiomycota</taxon>
        <taxon>Pucciniomycotina</taxon>
        <taxon>Pucciniomycetes</taxon>
        <taxon>Pucciniales</taxon>
        <taxon>Pucciniaceae</taxon>
        <taxon>Puccinia</taxon>
    </lineage>
</organism>
<reference evidence="2" key="2">
    <citation type="journal article" date="2018" name="BMC Genomics">
        <title>Genomic insights into host adaptation between the wheat stripe rust pathogen (Puccinia striiformis f. sp. tritici) and the barley stripe rust pathogen (Puccinia striiformis f. sp. hordei).</title>
        <authorList>
            <person name="Xia C."/>
            <person name="Wang M."/>
            <person name="Yin C."/>
            <person name="Cornejo O.E."/>
            <person name="Hulbert S.H."/>
            <person name="Chen X."/>
        </authorList>
    </citation>
    <scope>NUCLEOTIDE SEQUENCE [LARGE SCALE GENOMIC DNA]</scope>
    <source>
        <strain evidence="2">93TX-2</strain>
    </source>
</reference>
<evidence type="ECO:0000313" key="2">
    <source>
        <dbReference type="Proteomes" id="UP000238274"/>
    </source>
</evidence>
<keyword evidence="2" id="KW-1185">Reference proteome</keyword>
<protein>
    <submittedName>
        <fullName evidence="1">Uncharacterized protein</fullName>
    </submittedName>
</protein>
<dbReference type="EMBL" id="PKSM01000044">
    <property type="protein sequence ID" value="POW19738.1"/>
    <property type="molecule type" value="Genomic_DNA"/>
</dbReference>
<evidence type="ECO:0000313" key="1">
    <source>
        <dbReference type="EMBL" id="POW19738.1"/>
    </source>
</evidence>
<dbReference type="OrthoDB" id="2508220at2759"/>
<accession>A0A2S4WDC2</accession>
<dbReference type="Proteomes" id="UP000238274">
    <property type="component" value="Unassembled WGS sequence"/>
</dbReference>
<dbReference type="VEuPathDB" id="FungiDB:PSTT_06353"/>